<dbReference type="HOGENOM" id="CLU_074977_0_1_11"/>
<accession>F8A487</accession>
<keyword evidence="3" id="KW-1185">Reference proteome</keyword>
<dbReference type="STRING" id="593907.Celgi_1474"/>
<organism evidence="2 3">
    <name type="scientific">Cellulomonas gilvus (strain ATCC 13127 / NRRL B-14078)</name>
    <name type="common">Cellvibrio gilvus</name>
    <dbReference type="NCBI Taxonomy" id="593907"/>
    <lineage>
        <taxon>Bacteria</taxon>
        <taxon>Bacillati</taxon>
        <taxon>Actinomycetota</taxon>
        <taxon>Actinomycetes</taxon>
        <taxon>Micrococcales</taxon>
        <taxon>Cellulomonadaceae</taxon>
        <taxon>Cellulomonas</taxon>
    </lineage>
</organism>
<dbReference type="EMBL" id="CP002665">
    <property type="protein sequence ID" value="AEI11993.1"/>
    <property type="molecule type" value="Genomic_DNA"/>
</dbReference>
<dbReference type="PANTHER" id="PTHR21310">
    <property type="entry name" value="AMINOGLYCOSIDE PHOSPHOTRANSFERASE-RELATED-RELATED"/>
    <property type="match status" value="1"/>
</dbReference>
<reference evidence="3" key="1">
    <citation type="submission" date="2011-04" db="EMBL/GenBank/DDBJ databases">
        <title>Complete sequence of Cellvibrio gilvus ATCC 13127.</title>
        <authorList>
            <person name="Lucas S."/>
            <person name="Han J."/>
            <person name="Lapidus A."/>
            <person name="Cheng J.-F."/>
            <person name="Goodwin L."/>
            <person name="Pitluck S."/>
            <person name="Peters L."/>
            <person name="Munk A."/>
            <person name="Detter J.C."/>
            <person name="Han C."/>
            <person name="Tapia R."/>
            <person name="Land M."/>
            <person name="Hauser L."/>
            <person name="Kyrpides N."/>
            <person name="Ivanova N."/>
            <person name="Ovchinnikova G."/>
            <person name="Pagani I."/>
            <person name="Mead D."/>
            <person name="Brumm P."/>
            <person name="Woyke T."/>
        </authorList>
    </citation>
    <scope>NUCLEOTIDE SEQUENCE [LARGE SCALE GENOMIC DNA]</scope>
    <source>
        <strain evidence="3">ATCC 13127 / NRRL B-14078</strain>
    </source>
</reference>
<dbReference type="AlphaFoldDB" id="F8A487"/>
<dbReference type="PANTHER" id="PTHR21310:SF42">
    <property type="entry name" value="BIFUNCTIONAL AAC_APH"/>
    <property type="match status" value="1"/>
</dbReference>
<dbReference type="Proteomes" id="UP000000485">
    <property type="component" value="Chromosome"/>
</dbReference>
<dbReference type="OrthoDB" id="9797603at2"/>
<feature type="domain" description="Aminoglycoside phosphotransferase" evidence="1">
    <location>
        <begin position="43"/>
        <end position="269"/>
    </location>
</feature>
<protein>
    <submittedName>
        <fullName evidence="2">Aminoglycoside phosphotransferase</fullName>
    </submittedName>
</protein>
<proteinExistence type="predicted"/>
<dbReference type="Pfam" id="PF01636">
    <property type="entry name" value="APH"/>
    <property type="match status" value="1"/>
</dbReference>
<dbReference type="eggNOG" id="COG3173">
    <property type="taxonomic scope" value="Bacteria"/>
</dbReference>
<dbReference type="InterPro" id="IPR002575">
    <property type="entry name" value="Aminoglycoside_PTrfase"/>
</dbReference>
<sequence length="301" mass="32375">MTGPVAGPRHPKIEVGVDAELARALLREQHPDLADLPLHHRVHGWDNVTWRLGEELALRFPVRELSAPLIEREQVWLGHLASLLPVPVPVPVRRGTPSGAAPYPWPWSVVPWLPGTMLASVPVEERRACADTLAETLAALHVPAPPDAPVNPFRGVPPATRDDVVAARLTADLPHADVLRAAWADALAAPARTAAPVWVHGDPHPANLLAHDGRLSGLLDFGDLCSGDPASDLATAWMSFDAVGRARFVARTQELRAHDDATWRRARGWAAAMVPTLLAHPDEYPLLAAVGRHTAAQLAAA</sequence>
<gene>
    <name evidence="2" type="ordered locus">Celgi_1474</name>
</gene>
<evidence type="ECO:0000313" key="3">
    <source>
        <dbReference type="Proteomes" id="UP000000485"/>
    </source>
</evidence>
<keyword evidence="2" id="KW-0808">Transferase</keyword>
<evidence type="ECO:0000313" key="2">
    <source>
        <dbReference type="EMBL" id="AEI11993.1"/>
    </source>
</evidence>
<name>F8A487_CELGA</name>
<dbReference type="InterPro" id="IPR011009">
    <property type="entry name" value="Kinase-like_dom_sf"/>
</dbReference>
<dbReference type="SUPFAM" id="SSF56112">
    <property type="entry name" value="Protein kinase-like (PK-like)"/>
    <property type="match status" value="1"/>
</dbReference>
<dbReference type="KEGG" id="cga:Celgi_1474"/>
<dbReference type="InterPro" id="IPR051678">
    <property type="entry name" value="AGP_Transferase"/>
</dbReference>
<dbReference type="Gene3D" id="3.90.1200.10">
    <property type="match status" value="1"/>
</dbReference>
<dbReference type="RefSeq" id="WP_013883512.1">
    <property type="nucleotide sequence ID" value="NC_015671.1"/>
</dbReference>
<dbReference type="GO" id="GO:0016740">
    <property type="term" value="F:transferase activity"/>
    <property type="evidence" value="ECO:0007669"/>
    <property type="project" value="UniProtKB-KW"/>
</dbReference>
<dbReference type="CDD" id="cd05155">
    <property type="entry name" value="APH_ChoK_like_1"/>
    <property type="match status" value="1"/>
</dbReference>
<evidence type="ECO:0000259" key="1">
    <source>
        <dbReference type="Pfam" id="PF01636"/>
    </source>
</evidence>
<dbReference type="Gene3D" id="3.30.200.20">
    <property type="entry name" value="Phosphorylase Kinase, domain 1"/>
    <property type="match status" value="1"/>
</dbReference>